<protein>
    <submittedName>
        <fullName evidence="1">Uncharacterized protein</fullName>
    </submittedName>
</protein>
<evidence type="ECO:0000313" key="1">
    <source>
        <dbReference type="EMBL" id="KTB44684.1"/>
    </source>
</evidence>
<dbReference type="EMBL" id="LATX01000878">
    <property type="protein sequence ID" value="KTB44684.1"/>
    <property type="molecule type" value="Genomic_DNA"/>
</dbReference>
<proteinExistence type="predicted"/>
<gene>
    <name evidence="1" type="ORF">WG66_2745</name>
</gene>
<reference evidence="1 2" key="1">
    <citation type="submission" date="2015-12" db="EMBL/GenBank/DDBJ databases">
        <title>Draft genome sequence of Moniliophthora roreri, the causal agent of frosty pod rot of cacao.</title>
        <authorList>
            <person name="Aime M.C."/>
            <person name="Diaz-Valderrama J.R."/>
            <person name="Kijpornyongpan T."/>
            <person name="Phillips-Mora W."/>
        </authorList>
    </citation>
    <scope>NUCLEOTIDE SEQUENCE [LARGE SCALE GENOMIC DNA]</scope>
    <source>
        <strain evidence="1 2">MCA 2952</strain>
    </source>
</reference>
<sequence>MSRFDDSVKDQPTTFKTQAYNFKVPFNALALKPSALVFFQHYDSTSQLESRQQKWQGVGHDKFERTSNQPVPNNLKMVTYNTVAVPWASTQTEISWPTLPVLMTVLHRQSAVAAYP</sequence>
<accession>A0A0W0G847</accession>
<comment type="caution">
    <text evidence="1">The sequence shown here is derived from an EMBL/GenBank/DDBJ whole genome shotgun (WGS) entry which is preliminary data.</text>
</comment>
<evidence type="ECO:0000313" key="2">
    <source>
        <dbReference type="Proteomes" id="UP000054988"/>
    </source>
</evidence>
<dbReference type="Proteomes" id="UP000054988">
    <property type="component" value="Unassembled WGS sequence"/>
</dbReference>
<dbReference type="AlphaFoldDB" id="A0A0W0G847"/>
<name>A0A0W0G847_MONRR</name>
<organism evidence="1 2">
    <name type="scientific">Moniliophthora roreri</name>
    <name type="common">Frosty pod rot fungus</name>
    <name type="synonym">Monilia roreri</name>
    <dbReference type="NCBI Taxonomy" id="221103"/>
    <lineage>
        <taxon>Eukaryota</taxon>
        <taxon>Fungi</taxon>
        <taxon>Dikarya</taxon>
        <taxon>Basidiomycota</taxon>
        <taxon>Agaricomycotina</taxon>
        <taxon>Agaricomycetes</taxon>
        <taxon>Agaricomycetidae</taxon>
        <taxon>Agaricales</taxon>
        <taxon>Marasmiineae</taxon>
        <taxon>Marasmiaceae</taxon>
        <taxon>Moniliophthora</taxon>
    </lineage>
</organism>